<organism evidence="1 2">
    <name type="scientific">Pontibacillus chungwhensis BH030062</name>
    <dbReference type="NCBI Taxonomy" id="1385513"/>
    <lineage>
        <taxon>Bacteria</taxon>
        <taxon>Bacillati</taxon>
        <taxon>Bacillota</taxon>
        <taxon>Bacilli</taxon>
        <taxon>Bacillales</taxon>
        <taxon>Bacillaceae</taxon>
        <taxon>Pontibacillus</taxon>
    </lineage>
</organism>
<reference evidence="1 2" key="1">
    <citation type="submission" date="2013-08" db="EMBL/GenBank/DDBJ databases">
        <title>Genome of Pontibacillus chungwhensis.</title>
        <authorList>
            <person name="Wang Q."/>
            <person name="Wang G."/>
        </authorList>
    </citation>
    <scope>NUCLEOTIDE SEQUENCE [LARGE SCALE GENOMIC DNA]</scope>
    <source>
        <strain evidence="1 2">BH030062</strain>
    </source>
</reference>
<dbReference type="STRING" id="1385513.N780_16600"/>
<name>A0A0A2UZI4_9BACI</name>
<comment type="caution">
    <text evidence="1">The sequence shown here is derived from an EMBL/GenBank/DDBJ whole genome shotgun (WGS) entry which is preliminary data.</text>
</comment>
<accession>A0A0A2UZI4</accession>
<dbReference type="SUPFAM" id="SSF158379">
    <property type="entry name" value="YqgQ-like"/>
    <property type="match status" value="1"/>
</dbReference>
<evidence type="ECO:0000313" key="2">
    <source>
        <dbReference type="Proteomes" id="UP000030153"/>
    </source>
</evidence>
<dbReference type="Proteomes" id="UP000030153">
    <property type="component" value="Unassembled WGS sequence"/>
</dbReference>
<gene>
    <name evidence="1" type="ORF">N780_16600</name>
</gene>
<dbReference type="Gene3D" id="1.10.287.760">
    <property type="entry name" value="YqgQ-like"/>
    <property type="match status" value="1"/>
</dbReference>
<dbReference type="EMBL" id="AVBG01000004">
    <property type="protein sequence ID" value="KGP91956.1"/>
    <property type="molecule type" value="Genomic_DNA"/>
</dbReference>
<dbReference type="RefSeq" id="WP_036782128.1">
    <property type="nucleotide sequence ID" value="NZ_AVBG01000004.1"/>
</dbReference>
<dbReference type="Pfam" id="PF06014">
    <property type="entry name" value="YqgQ-like"/>
    <property type="match status" value="1"/>
</dbReference>
<sequence>MKSIYDIQQLLMKFGTVIYIGDRIADLELMEMELRELYKSQFVSDQDFQMAILLLRQEISKVQKARGEG</sequence>
<evidence type="ECO:0000313" key="1">
    <source>
        <dbReference type="EMBL" id="KGP91956.1"/>
    </source>
</evidence>
<evidence type="ECO:0008006" key="3">
    <source>
        <dbReference type="Google" id="ProtNLM"/>
    </source>
</evidence>
<proteinExistence type="predicted"/>
<dbReference type="InterPro" id="IPR023164">
    <property type="entry name" value="YqgQ-like_sf"/>
</dbReference>
<keyword evidence="2" id="KW-1185">Reference proteome</keyword>
<dbReference type="InterPro" id="IPR009256">
    <property type="entry name" value="YqgQ-like"/>
</dbReference>
<protein>
    <recommendedName>
        <fullName evidence="3">Cytosolic protein</fullName>
    </recommendedName>
</protein>
<dbReference type="eggNOG" id="COG4483">
    <property type="taxonomic scope" value="Bacteria"/>
</dbReference>
<dbReference type="AlphaFoldDB" id="A0A0A2UZI4"/>